<keyword evidence="1" id="KW-0418">Kinase</keyword>
<organism evidence="1 2">
    <name type="scientific">Cellulomonas biazotea</name>
    <dbReference type="NCBI Taxonomy" id="1709"/>
    <lineage>
        <taxon>Bacteria</taxon>
        <taxon>Bacillati</taxon>
        <taxon>Actinomycetota</taxon>
        <taxon>Actinomycetes</taxon>
        <taxon>Micrococcales</taxon>
        <taxon>Cellulomonadaceae</taxon>
        <taxon>Cellulomonas</taxon>
    </lineage>
</organism>
<name>A0A402DQV8_9CELL</name>
<dbReference type="SUPFAM" id="SSF52540">
    <property type="entry name" value="P-loop containing nucleoside triphosphate hydrolases"/>
    <property type="match status" value="1"/>
</dbReference>
<dbReference type="PANTHER" id="PTHR37816">
    <property type="entry name" value="YALI0E33011P"/>
    <property type="match status" value="1"/>
</dbReference>
<dbReference type="Gene3D" id="3.40.50.300">
    <property type="entry name" value="P-loop containing nucleotide triphosphate hydrolases"/>
    <property type="match status" value="1"/>
</dbReference>
<dbReference type="AlphaFoldDB" id="A0A402DQV8"/>
<accession>A0A402DQV8</accession>
<dbReference type="EMBL" id="BIMR01000104">
    <property type="protein sequence ID" value="GCE76522.1"/>
    <property type="molecule type" value="Genomic_DNA"/>
</dbReference>
<sequence>MPPPVLRRLRVVGNSGSGKTTLARAAAGRLGAAHVELDAVFWAEGWTKRDPEEARGLLRDLLASPAARAGWVADGNWNSVRQGLLDDADAVVWLDYPRRVVMGRVVTRTLRRGVLRQELWHGNRETLRNLLRREPDQNIVLWAWTQHRHYRQSYADLAATGRVRVIRLRHPREARRWLATLVPPDPPCPGEPEA</sequence>
<dbReference type="Proteomes" id="UP000289954">
    <property type="component" value="Unassembled WGS sequence"/>
</dbReference>
<proteinExistence type="predicted"/>
<evidence type="ECO:0000313" key="2">
    <source>
        <dbReference type="Proteomes" id="UP000289954"/>
    </source>
</evidence>
<dbReference type="RefSeq" id="WP_130781118.1">
    <property type="nucleotide sequence ID" value="NZ_BIMR01000104.1"/>
</dbReference>
<keyword evidence="1" id="KW-0808">Transferase</keyword>
<dbReference type="OrthoDB" id="3199600at2"/>
<keyword evidence="2" id="KW-1185">Reference proteome</keyword>
<reference evidence="1 2" key="1">
    <citation type="submission" date="2019-01" db="EMBL/GenBank/DDBJ databases">
        <title>Draft genome sequence of Cellulomonas takizawaensis strain TKZ-21.</title>
        <authorList>
            <person name="Yamamura H."/>
            <person name="Hayashi T."/>
            <person name="Hamada M."/>
            <person name="Serisawa Y."/>
            <person name="Matsuyama K."/>
            <person name="Nakagawa Y."/>
            <person name="Otoguro M."/>
            <person name="Yanagida F."/>
            <person name="Hayakawa M."/>
        </authorList>
    </citation>
    <scope>NUCLEOTIDE SEQUENCE [LARGE SCALE GENOMIC DNA]</scope>
    <source>
        <strain evidence="1 2">NBRC12680</strain>
    </source>
</reference>
<dbReference type="InterPro" id="IPR052922">
    <property type="entry name" value="Cytidylate_Kinase-2"/>
</dbReference>
<dbReference type="InterPro" id="IPR027417">
    <property type="entry name" value="P-loop_NTPase"/>
</dbReference>
<evidence type="ECO:0000313" key="1">
    <source>
        <dbReference type="EMBL" id="GCE76522.1"/>
    </source>
</evidence>
<gene>
    <name evidence="1" type="ORF">CBZ_15780</name>
</gene>
<dbReference type="PANTHER" id="PTHR37816:SF1">
    <property type="entry name" value="TOXIN"/>
    <property type="match status" value="1"/>
</dbReference>
<protein>
    <submittedName>
        <fullName evidence="1">Adenylate kinase</fullName>
    </submittedName>
</protein>
<comment type="caution">
    <text evidence="1">The sequence shown here is derived from an EMBL/GenBank/DDBJ whole genome shotgun (WGS) entry which is preliminary data.</text>
</comment>
<dbReference type="GO" id="GO:0016301">
    <property type="term" value="F:kinase activity"/>
    <property type="evidence" value="ECO:0007669"/>
    <property type="project" value="UniProtKB-KW"/>
</dbReference>